<gene>
    <name evidence="1" type="ORF">P167DRAFT_539464</name>
</gene>
<dbReference type="InParanoid" id="A0A3N4KC73"/>
<dbReference type="PANTHER" id="PTHR48420">
    <property type="entry name" value="NON-HAEM DIOXYGENASE N-TERMINAL DOMAIN-CONTAINING PROTEIN"/>
    <property type="match status" value="1"/>
</dbReference>
<dbReference type="Proteomes" id="UP000277580">
    <property type="component" value="Unassembled WGS sequence"/>
</dbReference>
<proteinExistence type="predicted"/>
<dbReference type="PANTHER" id="PTHR48420:SF1">
    <property type="entry name" value="NON-HAEM DIOXYGENASE N-TERMINAL DOMAIN-CONTAINING PROTEIN"/>
    <property type="match status" value="1"/>
</dbReference>
<protein>
    <submittedName>
        <fullName evidence="1">Clavaminate synthase-like protein</fullName>
    </submittedName>
</protein>
<organism evidence="1 2">
    <name type="scientific">Morchella conica CCBAS932</name>
    <dbReference type="NCBI Taxonomy" id="1392247"/>
    <lineage>
        <taxon>Eukaryota</taxon>
        <taxon>Fungi</taxon>
        <taxon>Dikarya</taxon>
        <taxon>Ascomycota</taxon>
        <taxon>Pezizomycotina</taxon>
        <taxon>Pezizomycetes</taxon>
        <taxon>Pezizales</taxon>
        <taxon>Morchellaceae</taxon>
        <taxon>Morchella</taxon>
    </lineage>
</organism>
<dbReference type="Gene3D" id="2.60.120.330">
    <property type="entry name" value="B-lactam Antibiotic, Isopenicillin N Synthase, Chain"/>
    <property type="match status" value="1"/>
</dbReference>
<dbReference type="EMBL" id="ML119167">
    <property type="protein sequence ID" value="RPB08134.1"/>
    <property type="molecule type" value="Genomic_DNA"/>
</dbReference>
<accession>A0A3N4KC73</accession>
<dbReference type="InterPro" id="IPR027443">
    <property type="entry name" value="IPNS-like_sf"/>
</dbReference>
<dbReference type="STRING" id="1392247.A0A3N4KC73"/>
<dbReference type="AlphaFoldDB" id="A0A3N4KC73"/>
<evidence type="ECO:0000313" key="2">
    <source>
        <dbReference type="Proteomes" id="UP000277580"/>
    </source>
</evidence>
<reference evidence="1 2" key="1">
    <citation type="journal article" date="2018" name="Nat. Ecol. Evol.">
        <title>Pezizomycetes genomes reveal the molecular basis of ectomycorrhizal truffle lifestyle.</title>
        <authorList>
            <person name="Murat C."/>
            <person name="Payen T."/>
            <person name="Noel B."/>
            <person name="Kuo A."/>
            <person name="Morin E."/>
            <person name="Chen J."/>
            <person name="Kohler A."/>
            <person name="Krizsan K."/>
            <person name="Balestrini R."/>
            <person name="Da Silva C."/>
            <person name="Montanini B."/>
            <person name="Hainaut M."/>
            <person name="Levati E."/>
            <person name="Barry K.W."/>
            <person name="Belfiori B."/>
            <person name="Cichocki N."/>
            <person name="Clum A."/>
            <person name="Dockter R.B."/>
            <person name="Fauchery L."/>
            <person name="Guy J."/>
            <person name="Iotti M."/>
            <person name="Le Tacon F."/>
            <person name="Lindquist E.A."/>
            <person name="Lipzen A."/>
            <person name="Malagnac F."/>
            <person name="Mello A."/>
            <person name="Molinier V."/>
            <person name="Miyauchi S."/>
            <person name="Poulain J."/>
            <person name="Riccioni C."/>
            <person name="Rubini A."/>
            <person name="Sitrit Y."/>
            <person name="Splivallo R."/>
            <person name="Traeger S."/>
            <person name="Wang M."/>
            <person name="Zifcakova L."/>
            <person name="Wipf D."/>
            <person name="Zambonelli A."/>
            <person name="Paolocci F."/>
            <person name="Nowrousian M."/>
            <person name="Ottonello S."/>
            <person name="Baldrian P."/>
            <person name="Spatafora J.W."/>
            <person name="Henrissat B."/>
            <person name="Nagy L.G."/>
            <person name="Aury J.M."/>
            <person name="Wincker P."/>
            <person name="Grigoriev I.V."/>
            <person name="Bonfante P."/>
            <person name="Martin F.M."/>
        </authorList>
    </citation>
    <scope>NUCLEOTIDE SEQUENCE [LARGE SCALE GENOMIC DNA]</scope>
    <source>
        <strain evidence="1 2">CCBAS932</strain>
    </source>
</reference>
<dbReference type="SUPFAM" id="SSF51197">
    <property type="entry name" value="Clavaminate synthase-like"/>
    <property type="match status" value="1"/>
</dbReference>
<dbReference type="OrthoDB" id="438224at2759"/>
<name>A0A3N4KC73_9PEZI</name>
<keyword evidence="2" id="KW-1185">Reference proteome</keyword>
<sequence length="334" mass="36370">MADPVTVTLDSLQSGTVDFTTLESAFGPDSLGIILVSNLPPTFPALRLRLLTFASLLGNLPAQELAALECPEAKYLVGWSCGKEKLANDRPDTAKGSYYVNCAFYKDRSLDGAEGGEKYGDLREYTEGNIWPREEFLEGFRETFMELCTLIIDTAGLVARACDRYAVAKIPNYTPGYLEHVVATSTTTKARLLHYFPLPPSMTPTAPDSWCGTHLDHSCLTGLTSAMYTSSASPNTEIPCPDPNAGLYIQDRNGNTVKVAIPKDCLAFQTGEALEVITKGRFKAVPHFVRGCEVGGVARGTLAVFTQPNLWEMVGENDFAMFAREIVGRNTNEG</sequence>
<evidence type="ECO:0000313" key="1">
    <source>
        <dbReference type="EMBL" id="RPB08134.1"/>
    </source>
</evidence>